<organism evidence="1 2">
    <name type="scientific">Persicobacter psychrovividus</name>
    <dbReference type="NCBI Taxonomy" id="387638"/>
    <lineage>
        <taxon>Bacteria</taxon>
        <taxon>Pseudomonadati</taxon>
        <taxon>Bacteroidota</taxon>
        <taxon>Cytophagia</taxon>
        <taxon>Cytophagales</taxon>
        <taxon>Persicobacteraceae</taxon>
        <taxon>Persicobacter</taxon>
    </lineage>
</organism>
<accession>A0ABN6L7Q5</accession>
<protein>
    <recommendedName>
        <fullName evidence="3">RHS repeat-associated core domain-containing protein</fullName>
    </recommendedName>
</protein>
<dbReference type="PANTHER" id="PTHR32305">
    <property type="match status" value="1"/>
</dbReference>
<dbReference type="RefSeq" id="WP_338396678.1">
    <property type="nucleotide sequence ID" value="NZ_AP025292.1"/>
</dbReference>
<dbReference type="Proteomes" id="UP001354989">
    <property type="component" value="Chromosome"/>
</dbReference>
<sequence length="420" mass="47268">MIDIRFVMFDFRWAKVETCGKITNIIADSNPLASYHYNTLGFRVKKTNFESQSTEYYVRDVSGNIVAIYDQDLDQKEIPLYGSGRLGVRFVEADDTDSKNVFEFKDHLGSVRARAYWEGASLTTDQWRDYYPYGLQMDGNKEGKDTRFGYQGDFAEEDGETNFNFFEARVFDPVIGRWMAVDPARQYASGYVGMGNNPVNGVDPNGEIWLRYWQLEAGAGVAYGLNATLQAGIAYGKYGVTSFTMARVLTPMGQNFNEHSPDPSFVGGADANMSLGLAYDWKYDNFHDFAYQNQRGVFSGFVGLGPHVGVDFGDQYVGVTVGLGYGGKFSYMETNILRAISVTREQKSSFLIGENWQVNHVTEVFKKGVLTGYKGVLEVKMDNNTISNITVFSGISISEEGKKIPNQIWQTQEYINEMNR</sequence>
<keyword evidence="2" id="KW-1185">Reference proteome</keyword>
<dbReference type="EMBL" id="AP025292">
    <property type="protein sequence ID" value="BDC99241.1"/>
    <property type="molecule type" value="Genomic_DNA"/>
</dbReference>
<dbReference type="InterPro" id="IPR022385">
    <property type="entry name" value="Rhs_assc_core"/>
</dbReference>
<evidence type="ECO:0000313" key="2">
    <source>
        <dbReference type="Proteomes" id="UP001354989"/>
    </source>
</evidence>
<gene>
    <name evidence="1" type="ORF">PEPS_15220</name>
</gene>
<name>A0ABN6L7Q5_9BACT</name>
<dbReference type="InterPro" id="IPR050708">
    <property type="entry name" value="T6SS_VgrG/RHS"/>
</dbReference>
<dbReference type="Gene3D" id="2.180.10.10">
    <property type="entry name" value="RHS repeat-associated core"/>
    <property type="match status" value="1"/>
</dbReference>
<dbReference type="PANTHER" id="PTHR32305:SF15">
    <property type="entry name" value="PROTEIN RHSA-RELATED"/>
    <property type="match status" value="1"/>
</dbReference>
<dbReference type="NCBIfam" id="TIGR03696">
    <property type="entry name" value="Rhs_assc_core"/>
    <property type="match status" value="1"/>
</dbReference>
<reference evidence="1 2" key="1">
    <citation type="submission" date="2021-12" db="EMBL/GenBank/DDBJ databases">
        <title>Genome sequencing of bacteria with rrn-lacking chromosome and rrn-plasmid.</title>
        <authorList>
            <person name="Anda M."/>
            <person name="Iwasaki W."/>
        </authorList>
    </citation>
    <scope>NUCLEOTIDE SEQUENCE [LARGE SCALE GENOMIC DNA]</scope>
    <source>
        <strain evidence="1 2">NBRC 101262</strain>
    </source>
</reference>
<evidence type="ECO:0000313" key="1">
    <source>
        <dbReference type="EMBL" id="BDC99241.1"/>
    </source>
</evidence>
<proteinExistence type="predicted"/>
<evidence type="ECO:0008006" key="3">
    <source>
        <dbReference type="Google" id="ProtNLM"/>
    </source>
</evidence>